<reference evidence="2 3" key="1">
    <citation type="submission" date="2020-07" db="EMBL/GenBank/DDBJ databases">
        <title>Genomic Encyclopedia of Type Strains, Phase IV (KMG-V): Genome sequencing to study the core and pangenomes of soil and plant-associated prokaryotes.</title>
        <authorList>
            <person name="Whitman W."/>
        </authorList>
    </citation>
    <scope>NUCLEOTIDE SEQUENCE [LARGE SCALE GENOMIC DNA]</scope>
    <source>
        <strain evidence="2 3">SAS40</strain>
    </source>
</reference>
<keyword evidence="1" id="KW-0732">Signal</keyword>
<evidence type="ECO:0000313" key="3">
    <source>
        <dbReference type="Proteomes" id="UP000542125"/>
    </source>
</evidence>
<accession>A0A7Y9LQ27</accession>
<dbReference type="Proteomes" id="UP000542125">
    <property type="component" value="Unassembled WGS sequence"/>
</dbReference>
<dbReference type="RefSeq" id="WP_179589375.1">
    <property type="nucleotide sequence ID" value="NZ_JACBYR010000002.1"/>
</dbReference>
<protein>
    <submittedName>
        <fullName evidence="2">Uncharacterized protein</fullName>
    </submittedName>
</protein>
<name>A0A7Y9LQ27_9BURK</name>
<feature type="chain" id="PRO_5031107116" evidence="1">
    <location>
        <begin position="22"/>
        <end position="197"/>
    </location>
</feature>
<dbReference type="AlphaFoldDB" id="A0A7Y9LQ27"/>
<keyword evidence="3" id="KW-1185">Reference proteome</keyword>
<dbReference type="EMBL" id="JACBYR010000002">
    <property type="protein sequence ID" value="NYE85423.1"/>
    <property type="molecule type" value="Genomic_DNA"/>
</dbReference>
<gene>
    <name evidence="2" type="ORF">FHW18_004730</name>
</gene>
<organism evidence="2 3">
    <name type="scientific">Pigmentiphaga litoralis</name>
    <dbReference type="NCBI Taxonomy" id="516702"/>
    <lineage>
        <taxon>Bacteria</taxon>
        <taxon>Pseudomonadati</taxon>
        <taxon>Pseudomonadota</taxon>
        <taxon>Betaproteobacteria</taxon>
        <taxon>Burkholderiales</taxon>
        <taxon>Alcaligenaceae</taxon>
        <taxon>Pigmentiphaga</taxon>
    </lineage>
</organism>
<evidence type="ECO:0000256" key="1">
    <source>
        <dbReference type="SAM" id="SignalP"/>
    </source>
</evidence>
<comment type="caution">
    <text evidence="2">The sequence shown here is derived from an EMBL/GenBank/DDBJ whole genome shotgun (WGS) entry which is preliminary data.</text>
</comment>
<feature type="signal peptide" evidence="1">
    <location>
        <begin position="1"/>
        <end position="21"/>
    </location>
</feature>
<evidence type="ECO:0000313" key="2">
    <source>
        <dbReference type="EMBL" id="NYE85423.1"/>
    </source>
</evidence>
<proteinExistence type="predicted"/>
<sequence>MTKLAIAAAITVALSALPAAAQLASPQWSRPAMDSTHVTGTAARVMPEIVAAPPASSRVIEDMRAPTSIAALLAAMEGVVLEMPGNQNQGAFEQLMFVFSPEKLQVRFTANWVWYDSCAATAAAPRCMHGPFEVLLSPEGVFIARRGCGSASGSAGGNAEFKWSDFVAFGGRNASPKHWTLQRDSFWSNCYFESSSG</sequence>